<evidence type="ECO:0000313" key="2">
    <source>
        <dbReference type="EMBL" id="KOA20907.1"/>
    </source>
</evidence>
<dbReference type="PROSITE" id="PS51186">
    <property type="entry name" value="GNAT"/>
    <property type="match status" value="1"/>
</dbReference>
<comment type="caution">
    <text evidence="2">The sequence shown here is derived from an EMBL/GenBank/DDBJ whole genome shotgun (WGS) entry which is preliminary data.</text>
</comment>
<name>A0A0L6ZD78_9CLOT</name>
<dbReference type="STRING" id="36844.SAMN04488501_104225"/>
<proteinExistence type="predicted"/>
<accession>A0A0L6ZD78</accession>
<dbReference type="EMBL" id="LHUR01000011">
    <property type="protein sequence ID" value="KOA20907.1"/>
    <property type="molecule type" value="Genomic_DNA"/>
</dbReference>
<dbReference type="Pfam" id="PF00583">
    <property type="entry name" value="Acetyltransf_1"/>
    <property type="match status" value="1"/>
</dbReference>
<reference evidence="3" key="1">
    <citation type="submission" date="2015-08" db="EMBL/GenBank/DDBJ databases">
        <title>Genome sequence of the strict anaerobe Clostridium homopropionicum LuHBu1 (DSM 5847T).</title>
        <authorList>
            <person name="Poehlein A."/>
            <person name="Beck M."/>
            <person name="Schiel-Bengelsdorf B."/>
            <person name="Bengelsdorf F.R."/>
            <person name="Daniel R."/>
            <person name="Duerre P."/>
        </authorList>
    </citation>
    <scope>NUCLEOTIDE SEQUENCE [LARGE SCALE GENOMIC DNA]</scope>
    <source>
        <strain evidence="3">DSM 5847</strain>
    </source>
</reference>
<sequence length="288" mass="34163">MYKVYNLNKNDIKPFLKLNNSRKKFNKLNKDFISLYSDSNSIHQLLLRKRIKLLKKNHEFRGYIWIENSSKNIIKINSMSVLENENTIEGYKYLLDSIKSPSLISYDCIKNPYNYYVLESLGFNRIKGYMEMEVLINEPLKLNLSEGISFKQLIKGKDENLRLHLQNEIFKSEDRIPLDIGDIYYDEMQDHYLEDGSIFMKLNEIFIGYGQVILKEDIPQIINFGVLNNFQNKGFGSMFIKNLLNLIHSKGYNRARIKVDLFNYSAIAMYKNLGFREIEEYSNWYLKK</sequence>
<keyword evidence="3" id="KW-1185">Reference proteome</keyword>
<dbReference type="SUPFAM" id="SSF55729">
    <property type="entry name" value="Acyl-CoA N-acyltransferases (Nat)"/>
    <property type="match status" value="1"/>
</dbReference>
<feature type="domain" description="N-acetyltransferase" evidence="1">
    <location>
        <begin position="148"/>
        <end position="288"/>
    </location>
</feature>
<dbReference type="GO" id="GO:0016747">
    <property type="term" value="F:acyltransferase activity, transferring groups other than amino-acyl groups"/>
    <property type="evidence" value="ECO:0007669"/>
    <property type="project" value="InterPro"/>
</dbReference>
<dbReference type="InterPro" id="IPR000182">
    <property type="entry name" value="GNAT_dom"/>
</dbReference>
<organism evidence="2 3">
    <name type="scientific">Clostridium homopropionicum DSM 5847</name>
    <dbReference type="NCBI Taxonomy" id="1121318"/>
    <lineage>
        <taxon>Bacteria</taxon>
        <taxon>Bacillati</taxon>
        <taxon>Bacillota</taxon>
        <taxon>Clostridia</taxon>
        <taxon>Eubacteriales</taxon>
        <taxon>Clostridiaceae</taxon>
        <taxon>Clostridium</taxon>
    </lineage>
</organism>
<dbReference type="RefSeq" id="WP_052220092.1">
    <property type="nucleotide sequence ID" value="NZ_LHUR01000011.1"/>
</dbReference>
<gene>
    <name evidence="2" type="ORF">CLHOM_04950</name>
</gene>
<dbReference type="InterPro" id="IPR016181">
    <property type="entry name" value="Acyl_CoA_acyltransferase"/>
</dbReference>
<dbReference type="AlphaFoldDB" id="A0A0L6ZD78"/>
<protein>
    <submittedName>
        <fullName evidence="2">Ribosomal-protein-alanine N-acetyltransferase</fullName>
    </submittedName>
</protein>
<evidence type="ECO:0000313" key="3">
    <source>
        <dbReference type="Proteomes" id="UP000037043"/>
    </source>
</evidence>
<dbReference type="PATRIC" id="fig|1121318.3.peg.498"/>
<dbReference type="Proteomes" id="UP000037043">
    <property type="component" value="Unassembled WGS sequence"/>
</dbReference>
<dbReference type="Gene3D" id="3.40.630.30">
    <property type="match status" value="1"/>
</dbReference>
<dbReference type="CDD" id="cd04301">
    <property type="entry name" value="NAT_SF"/>
    <property type="match status" value="1"/>
</dbReference>
<keyword evidence="2" id="KW-0808">Transferase</keyword>
<evidence type="ECO:0000259" key="1">
    <source>
        <dbReference type="PROSITE" id="PS51186"/>
    </source>
</evidence>